<dbReference type="EMBL" id="JALJOS010000058">
    <property type="protein sequence ID" value="KAK9818632.1"/>
    <property type="molecule type" value="Genomic_DNA"/>
</dbReference>
<dbReference type="GO" id="GO:0003676">
    <property type="term" value="F:nucleic acid binding"/>
    <property type="evidence" value="ECO:0007669"/>
    <property type="project" value="InterPro"/>
</dbReference>
<dbReference type="Gene3D" id="3.30.420.10">
    <property type="entry name" value="Ribonuclease H-like superfamily/Ribonuclease H"/>
    <property type="match status" value="1"/>
</dbReference>
<evidence type="ECO:0000313" key="7">
    <source>
        <dbReference type="Proteomes" id="UP001438707"/>
    </source>
</evidence>
<dbReference type="NCBIfam" id="NF003765">
    <property type="entry name" value="PRK05359.1"/>
    <property type="match status" value="1"/>
</dbReference>
<organism evidence="6 7">
    <name type="scientific">Apatococcus lobatus</name>
    <dbReference type="NCBI Taxonomy" id="904363"/>
    <lineage>
        <taxon>Eukaryota</taxon>
        <taxon>Viridiplantae</taxon>
        <taxon>Chlorophyta</taxon>
        <taxon>core chlorophytes</taxon>
        <taxon>Trebouxiophyceae</taxon>
        <taxon>Chlorellales</taxon>
        <taxon>Chlorellaceae</taxon>
        <taxon>Apatococcus</taxon>
    </lineage>
</organism>
<protein>
    <recommendedName>
        <fullName evidence="5">Exonuclease domain-containing protein</fullName>
    </recommendedName>
</protein>
<dbReference type="PANTHER" id="PTHR11046">
    <property type="entry name" value="OLIGORIBONUCLEASE, MITOCHONDRIAL"/>
    <property type="match status" value="1"/>
</dbReference>
<name>A0AAW1QBP8_9CHLO</name>
<evidence type="ECO:0000256" key="3">
    <source>
        <dbReference type="ARBA" id="ARBA00022801"/>
    </source>
</evidence>
<sequence>MAGKASDIVHTDWSVLAKLSLEDGEICNDATDAAPEPEVQKVHRLSNPIAWLDLEMTGLNVESDTILQAAMIVTDGQLKCQIEGPDVAVYQPEEVLNSMNEWCTSHHTASGLVDRCRQSNTSMVAAEQQLLSFILPYTRPGFCPLAGNSVHMDVAFLRKHMPTLLAHFNHRLIDVSSISELARRWYPQDYRSAPQKTHSHLAMTDIQESIAELKHYRGTIFRKK</sequence>
<dbReference type="CDD" id="cd06135">
    <property type="entry name" value="Orn"/>
    <property type="match status" value="1"/>
</dbReference>
<evidence type="ECO:0000259" key="5">
    <source>
        <dbReference type="SMART" id="SM00479"/>
    </source>
</evidence>
<dbReference type="InterPro" id="IPR013520">
    <property type="entry name" value="Ribonucl_H"/>
</dbReference>
<feature type="domain" description="Exonuclease" evidence="5">
    <location>
        <begin position="48"/>
        <end position="222"/>
    </location>
</feature>
<keyword evidence="7" id="KW-1185">Reference proteome</keyword>
<evidence type="ECO:0000256" key="1">
    <source>
        <dbReference type="ARBA" id="ARBA00009921"/>
    </source>
</evidence>
<accession>A0AAW1QBP8</accession>
<keyword evidence="4" id="KW-0269">Exonuclease</keyword>
<reference evidence="6 7" key="1">
    <citation type="journal article" date="2024" name="Nat. Commun.">
        <title>Phylogenomics reveals the evolutionary origins of lichenization in chlorophyte algae.</title>
        <authorList>
            <person name="Puginier C."/>
            <person name="Libourel C."/>
            <person name="Otte J."/>
            <person name="Skaloud P."/>
            <person name="Haon M."/>
            <person name="Grisel S."/>
            <person name="Petersen M."/>
            <person name="Berrin J.G."/>
            <person name="Delaux P.M."/>
            <person name="Dal Grande F."/>
            <person name="Keller J."/>
        </authorList>
    </citation>
    <scope>NUCLEOTIDE SEQUENCE [LARGE SCALE GENOMIC DNA]</scope>
    <source>
        <strain evidence="6 7">SAG 2145</strain>
    </source>
</reference>
<dbReference type="GO" id="GO:0000175">
    <property type="term" value="F:3'-5'-RNA exonuclease activity"/>
    <property type="evidence" value="ECO:0007669"/>
    <property type="project" value="InterPro"/>
</dbReference>
<dbReference type="InterPro" id="IPR012337">
    <property type="entry name" value="RNaseH-like_sf"/>
</dbReference>
<dbReference type="GO" id="GO:0005739">
    <property type="term" value="C:mitochondrion"/>
    <property type="evidence" value="ECO:0007669"/>
    <property type="project" value="TreeGrafter"/>
</dbReference>
<comment type="similarity">
    <text evidence="1">Belongs to the oligoribonuclease family.</text>
</comment>
<keyword evidence="3" id="KW-0378">Hydrolase</keyword>
<evidence type="ECO:0000256" key="2">
    <source>
        <dbReference type="ARBA" id="ARBA00022722"/>
    </source>
</evidence>
<keyword evidence="2" id="KW-0540">Nuclease</keyword>
<dbReference type="SMART" id="SM00479">
    <property type="entry name" value="EXOIII"/>
    <property type="match status" value="1"/>
</dbReference>
<comment type="caution">
    <text evidence="6">The sequence shown here is derived from an EMBL/GenBank/DDBJ whole genome shotgun (WGS) entry which is preliminary data.</text>
</comment>
<evidence type="ECO:0000256" key="4">
    <source>
        <dbReference type="ARBA" id="ARBA00022839"/>
    </source>
</evidence>
<gene>
    <name evidence="6" type="ORF">WJX74_005932</name>
</gene>
<dbReference type="InterPro" id="IPR036397">
    <property type="entry name" value="RNaseH_sf"/>
</dbReference>
<dbReference type="Pfam" id="PF00929">
    <property type="entry name" value="RNase_T"/>
    <property type="match status" value="1"/>
</dbReference>
<dbReference type="AlphaFoldDB" id="A0AAW1QBP8"/>
<evidence type="ECO:0000313" key="6">
    <source>
        <dbReference type="EMBL" id="KAK9818632.1"/>
    </source>
</evidence>
<dbReference type="InterPro" id="IPR022894">
    <property type="entry name" value="Oligoribonuclease"/>
</dbReference>
<dbReference type="FunFam" id="3.30.420.10:FF:000003">
    <property type="entry name" value="Oligoribonuclease"/>
    <property type="match status" value="1"/>
</dbReference>
<dbReference type="Proteomes" id="UP001438707">
    <property type="component" value="Unassembled WGS sequence"/>
</dbReference>
<proteinExistence type="inferred from homology"/>
<dbReference type="SUPFAM" id="SSF53098">
    <property type="entry name" value="Ribonuclease H-like"/>
    <property type="match status" value="1"/>
</dbReference>
<dbReference type="PANTHER" id="PTHR11046:SF0">
    <property type="entry name" value="OLIGORIBONUCLEASE, MITOCHONDRIAL"/>
    <property type="match status" value="1"/>
</dbReference>